<comment type="caution">
    <text evidence="2">The sequence shown here is derived from an EMBL/GenBank/DDBJ whole genome shotgun (WGS) entry which is preliminary data.</text>
</comment>
<organism evidence="2 3">
    <name type="scientific">Mycena albidolilacea</name>
    <dbReference type="NCBI Taxonomy" id="1033008"/>
    <lineage>
        <taxon>Eukaryota</taxon>
        <taxon>Fungi</taxon>
        <taxon>Dikarya</taxon>
        <taxon>Basidiomycota</taxon>
        <taxon>Agaricomycotina</taxon>
        <taxon>Agaricomycetes</taxon>
        <taxon>Agaricomycetidae</taxon>
        <taxon>Agaricales</taxon>
        <taxon>Marasmiineae</taxon>
        <taxon>Mycenaceae</taxon>
        <taxon>Mycena</taxon>
    </lineage>
</organism>
<gene>
    <name evidence="2" type="ORF">DFH08DRAFT_820091</name>
</gene>
<sequence>MSKNSCSQSTTLLTELLELTQQLTPPVEAPDDVENPSTLEDCVHATGRHFIIEYGLFLLTDIHILLATEEDSNFSKDTEFESEKFHIQGQLRDVIAQLPLDARAICDQEWISSAVHLHALFSLPGFKGVSFSFLSPAHRQKDRLRRWNGCIAATADAAAFYSMLKAEVLFTDYDGTMDVNKIFRGPLLLIIRFFDLYASIYASIIWGPLGAKELVNGTSKLPVAKVSQRIYRITCSTPAAIAASSTWAIWLLSSDTQLSSDADLRGFAQRSQLGPRPVPLLG</sequence>
<accession>A0AAD6ZCV6</accession>
<name>A0AAD6ZCV6_9AGAR</name>
<feature type="transmembrane region" description="Helical" evidence="1">
    <location>
        <begin position="229"/>
        <end position="252"/>
    </location>
</feature>
<dbReference type="Proteomes" id="UP001218218">
    <property type="component" value="Unassembled WGS sequence"/>
</dbReference>
<keyword evidence="1" id="KW-1133">Transmembrane helix</keyword>
<evidence type="ECO:0000313" key="2">
    <source>
        <dbReference type="EMBL" id="KAJ7318067.1"/>
    </source>
</evidence>
<keyword evidence="1" id="KW-0472">Membrane</keyword>
<evidence type="ECO:0000256" key="1">
    <source>
        <dbReference type="SAM" id="Phobius"/>
    </source>
</evidence>
<reference evidence="2" key="1">
    <citation type="submission" date="2023-03" db="EMBL/GenBank/DDBJ databases">
        <title>Massive genome expansion in bonnet fungi (Mycena s.s.) driven by repeated elements and novel gene families across ecological guilds.</title>
        <authorList>
            <consortium name="Lawrence Berkeley National Laboratory"/>
            <person name="Harder C.B."/>
            <person name="Miyauchi S."/>
            <person name="Viragh M."/>
            <person name="Kuo A."/>
            <person name="Thoen E."/>
            <person name="Andreopoulos B."/>
            <person name="Lu D."/>
            <person name="Skrede I."/>
            <person name="Drula E."/>
            <person name="Henrissat B."/>
            <person name="Morin E."/>
            <person name="Kohler A."/>
            <person name="Barry K."/>
            <person name="LaButti K."/>
            <person name="Morin E."/>
            <person name="Salamov A."/>
            <person name="Lipzen A."/>
            <person name="Mereny Z."/>
            <person name="Hegedus B."/>
            <person name="Baldrian P."/>
            <person name="Stursova M."/>
            <person name="Weitz H."/>
            <person name="Taylor A."/>
            <person name="Grigoriev I.V."/>
            <person name="Nagy L.G."/>
            <person name="Martin F."/>
            <person name="Kauserud H."/>
        </authorList>
    </citation>
    <scope>NUCLEOTIDE SEQUENCE</scope>
    <source>
        <strain evidence="2">CBHHK002</strain>
    </source>
</reference>
<keyword evidence="3" id="KW-1185">Reference proteome</keyword>
<dbReference type="AlphaFoldDB" id="A0AAD6ZCV6"/>
<protein>
    <submittedName>
        <fullName evidence="2">Uncharacterized protein</fullName>
    </submittedName>
</protein>
<evidence type="ECO:0000313" key="3">
    <source>
        <dbReference type="Proteomes" id="UP001218218"/>
    </source>
</evidence>
<proteinExistence type="predicted"/>
<keyword evidence="1" id="KW-0812">Transmembrane</keyword>
<dbReference type="EMBL" id="JARIHO010000059">
    <property type="protein sequence ID" value="KAJ7318067.1"/>
    <property type="molecule type" value="Genomic_DNA"/>
</dbReference>
<feature type="transmembrane region" description="Helical" evidence="1">
    <location>
        <begin position="187"/>
        <end position="209"/>
    </location>
</feature>